<dbReference type="InterPro" id="IPR032093">
    <property type="entry name" value="PhoD_N"/>
</dbReference>
<accession>A0ABS8KQF5</accession>
<feature type="domain" description="PhoD-like phosphatase metallophosphatase" evidence="1">
    <location>
        <begin position="145"/>
        <end position="499"/>
    </location>
</feature>
<dbReference type="RefSeq" id="WP_230549483.1">
    <property type="nucleotide sequence ID" value="NZ_JAJISD010000001.1"/>
</dbReference>
<proteinExistence type="predicted"/>
<dbReference type="InterPro" id="IPR018946">
    <property type="entry name" value="PhoD-like_MPP"/>
</dbReference>
<evidence type="ECO:0000259" key="2">
    <source>
        <dbReference type="Pfam" id="PF16655"/>
    </source>
</evidence>
<gene>
    <name evidence="3" type="ORF">LJ725_04880</name>
</gene>
<dbReference type="Pfam" id="PF16655">
    <property type="entry name" value="PhoD_N"/>
    <property type="match status" value="1"/>
</dbReference>
<dbReference type="InterPro" id="IPR038607">
    <property type="entry name" value="PhoD-like_sf"/>
</dbReference>
<sequence>MTRPKLQRRAMLGAGAFAALPHRVFAQTNSAGRPRLLQGVQSGDVGFDSATLWSRSDRPARMIVEYSTQEGLAGATRLRGPNALEDTGHTSRLRLTGLPPGQTIFYRIAYEDLTNGGATSEWVRGRFRTPSAVPSDVSFVWSADTVGQGWGINPEVGGMTIYEAMRSLAPDFFVHCGDTIYADDPLAPEKKLPDGRVWKNVTTEAKSRVAETLADFRGNHLYNFLDDNLRRFNGEVPMIALWDDHDVLDNWYWERRLDEDPRYHEKNAGVLAQKAERAFREFMPLADGLDGTMRLFRKFSFGPRLDLFRLDMRSFRAPNGPNRQASAGLNTAFLGIEQIIWLKQALKGSTATWKIIAADMPLGLVVYDDWRRKSGFEAVANADDGPPLGRELEIADLLSFIRHESIRNVHWITADVHYPATHRYDPARAAFPDFTPFYEFVSGPLCAGGFGPNALDGTFGPQVVFQKVPPTGRFDLSPLEGSCHFGHVRIDGKSGVMTVSHRNAAGAVIHAIDIVPA</sequence>
<keyword evidence="4" id="KW-1185">Reference proteome</keyword>
<dbReference type="EMBL" id="JAJISD010000001">
    <property type="protein sequence ID" value="MCC8428288.1"/>
    <property type="molecule type" value="Genomic_DNA"/>
</dbReference>
<name>A0ABS8KQF5_9HYPH</name>
<dbReference type="Gene3D" id="3.60.21.70">
    <property type="entry name" value="PhoD-like phosphatase"/>
    <property type="match status" value="1"/>
</dbReference>
<dbReference type="InterPro" id="IPR029052">
    <property type="entry name" value="Metallo-depent_PP-like"/>
</dbReference>
<protein>
    <submittedName>
        <fullName evidence="3">Alkaline phosphatase D family protein</fullName>
    </submittedName>
</protein>
<evidence type="ECO:0000313" key="3">
    <source>
        <dbReference type="EMBL" id="MCC8428288.1"/>
    </source>
</evidence>
<evidence type="ECO:0000313" key="4">
    <source>
        <dbReference type="Proteomes" id="UP001198862"/>
    </source>
</evidence>
<dbReference type="Proteomes" id="UP001198862">
    <property type="component" value="Unassembled WGS sequence"/>
</dbReference>
<dbReference type="Gene3D" id="2.60.40.380">
    <property type="entry name" value="Purple acid phosphatase-like, N-terminal"/>
    <property type="match status" value="1"/>
</dbReference>
<evidence type="ECO:0000259" key="1">
    <source>
        <dbReference type="Pfam" id="PF09423"/>
    </source>
</evidence>
<comment type="caution">
    <text evidence="3">The sequence shown here is derived from an EMBL/GenBank/DDBJ whole genome shotgun (WGS) entry which is preliminary data.</text>
</comment>
<feature type="domain" description="Phospholipase D N-terminal" evidence="2">
    <location>
        <begin position="38"/>
        <end position="129"/>
    </location>
</feature>
<dbReference type="SUPFAM" id="SSF56300">
    <property type="entry name" value="Metallo-dependent phosphatases"/>
    <property type="match status" value="1"/>
</dbReference>
<dbReference type="PANTHER" id="PTHR43606">
    <property type="entry name" value="PHOSPHATASE, PUTATIVE (AFU_ORTHOLOGUE AFUA_6G08710)-RELATED"/>
    <property type="match status" value="1"/>
</dbReference>
<dbReference type="InterPro" id="IPR052900">
    <property type="entry name" value="Phospholipid_Metab_Enz"/>
</dbReference>
<organism evidence="3 4">
    <name type="scientific">Reyranella aquatilis</name>
    <dbReference type="NCBI Taxonomy" id="2035356"/>
    <lineage>
        <taxon>Bacteria</taxon>
        <taxon>Pseudomonadati</taxon>
        <taxon>Pseudomonadota</taxon>
        <taxon>Alphaproteobacteria</taxon>
        <taxon>Hyphomicrobiales</taxon>
        <taxon>Reyranellaceae</taxon>
        <taxon>Reyranella</taxon>
    </lineage>
</organism>
<reference evidence="3 4" key="1">
    <citation type="submission" date="2021-11" db="EMBL/GenBank/DDBJ databases">
        <authorList>
            <person name="Lee D.-H."/>
            <person name="Kim S.-B."/>
        </authorList>
    </citation>
    <scope>NUCLEOTIDE SEQUENCE [LARGE SCALE GENOMIC DNA]</scope>
    <source>
        <strain evidence="3 4">KCTC 52223</strain>
    </source>
</reference>
<dbReference type="PANTHER" id="PTHR43606:SF1">
    <property type="entry name" value="PHOD-LIKE PHOSPHATASE METALLOPHOSPHATASE DOMAIN-CONTAINING PROTEIN"/>
    <property type="match status" value="1"/>
</dbReference>
<dbReference type="Pfam" id="PF09423">
    <property type="entry name" value="PhoD"/>
    <property type="match status" value="1"/>
</dbReference>